<dbReference type="Proteomes" id="UP001153069">
    <property type="component" value="Unassembled WGS sequence"/>
</dbReference>
<dbReference type="Pfam" id="PF00560">
    <property type="entry name" value="LRR_1"/>
    <property type="match status" value="2"/>
</dbReference>
<feature type="transmembrane region" description="Helical" evidence="5">
    <location>
        <begin position="20"/>
        <end position="40"/>
    </location>
</feature>
<evidence type="ECO:0000313" key="7">
    <source>
        <dbReference type="Proteomes" id="UP001153069"/>
    </source>
</evidence>
<dbReference type="SUPFAM" id="SSF52047">
    <property type="entry name" value="RNI-like"/>
    <property type="match status" value="1"/>
</dbReference>
<dbReference type="InterPro" id="IPR001611">
    <property type="entry name" value="Leu-rich_rpt"/>
</dbReference>
<keyword evidence="3" id="KW-0732">Signal</keyword>
<dbReference type="InterPro" id="IPR032675">
    <property type="entry name" value="LRR_dom_sf"/>
</dbReference>
<dbReference type="FunFam" id="3.80.10.10:FF:000041">
    <property type="entry name" value="LRR receptor-like serine/threonine-protein kinase ERECTA"/>
    <property type="match status" value="1"/>
</dbReference>
<dbReference type="OrthoDB" id="69127at2759"/>
<comment type="caution">
    <text evidence="6">The sequence shown here is derived from an EMBL/GenBank/DDBJ whole genome shotgun (WGS) entry which is preliminary data.</text>
</comment>
<name>A0A9N8EGQ1_9STRA</name>
<evidence type="ECO:0000256" key="3">
    <source>
        <dbReference type="ARBA" id="ARBA00022729"/>
    </source>
</evidence>
<sequence length="533" mass="58170">MTQVTITDGSGWDPMKCTLVWFVSGLSLVAIVVILSVLVVSQQASDVSHTVMDVGSTAPSPLPTTAPTSIKSYLLSLLPDETIVALNDDESPQSQAFEWLLVDPFLDEFTEWRIQQRFALMTLYYATGGNSNWFNNTNWGSSINECYWFAAAPCECDVILKLPVDNDTKVDLLSTNPCGIGYQSTPNDTELSSGTFGGRYQNLLLSQNGLQGAIPEEVFLLLTSLSNFQVHLNELSGSISTFVRELSSLQIFSVFNNHLSGTIPTELFFIPTLLEIDAFHNEITGTLPSEVGIPDLAGLLFDGNLLTGTLPSELGAQVASSLMTRLYLNDNSFQGTLPSDIGHLTLLEPIFVSSNLLSGTLPSQLGLLTNLHTISFRRNLFTCSLPSDLGKLTSLLNLGLNNNQLDGTIPSEVGNMRSLVAFVVHFNALTSSIPTELGRLESLDTLALLNNFLSCTIPTELAMLHQLRKMYLWTNELTGPIPSEFGVLPKLNFLSIEENQLSSMVPTELGRLSQLEALYAHRNQLSGPIPSEL</sequence>
<gene>
    <name evidence="6" type="ORF">SEMRO_911_G219250.1</name>
</gene>
<evidence type="ECO:0000256" key="1">
    <source>
        <dbReference type="ARBA" id="ARBA00004167"/>
    </source>
</evidence>
<keyword evidence="5" id="KW-1133">Transmembrane helix</keyword>
<evidence type="ECO:0000256" key="5">
    <source>
        <dbReference type="SAM" id="Phobius"/>
    </source>
</evidence>
<keyword evidence="5" id="KW-0812">Transmembrane</keyword>
<accession>A0A9N8EGQ1</accession>
<evidence type="ECO:0000256" key="4">
    <source>
        <dbReference type="ARBA" id="ARBA00022737"/>
    </source>
</evidence>
<dbReference type="Pfam" id="PF13855">
    <property type="entry name" value="LRR_8"/>
    <property type="match status" value="1"/>
</dbReference>
<dbReference type="AlphaFoldDB" id="A0A9N8EGQ1"/>
<dbReference type="PANTHER" id="PTHR48053:SF32">
    <property type="entry name" value="LEUCINE RICH REPEAT FAMILY PROTEIN, EXPRESSED"/>
    <property type="match status" value="1"/>
</dbReference>
<keyword evidence="5" id="KW-0472">Membrane</keyword>
<evidence type="ECO:0000256" key="2">
    <source>
        <dbReference type="ARBA" id="ARBA00022614"/>
    </source>
</evidence>
<dbReference type="PANTHER" id="PTHR48053">
    <property type="entry name" value="LEUCINE RICH REPEAT FAMILY PROTEIN, EXPRESSED"/>
    <property type="match status" value="1"/>
</dbReference>
<comment type="subcellular location">
    <subcellularLocation>
        <location evidence="1">Membrane</location>
        <topology evidence="1">Single-pass membrane protein</topology>
    </subcellularLocation>
</comment>
<evidence type="ECO:0000313" key="6">
    <source>
        <dbReference type="EMBL" id="CAB9518165.1"/>
    </source>
</evidence>
<keyword evidence="7" id="KW-1185">Reference proteome</keyword>
<reference evidence="6" key="1">
    <citation type="submission" date="2020-06" db="EMBL/GenBank/DDBJ databases">
        <authorList>
            <consortium name="Plant Systems Biology data submission"/>
        </authorList>
    </citation>
    <scope>NUCLEOTIDE SEQUENCE</scope>
    <source>
        <strain evidence="6">D6</strain>
    </source>
</reference>
<dbReference type="InterPro" id="IPR051716">
    <property type="entry name" value="Plant_RL_S/T_kinase"/>
</dbReference>
<protein>
    <submittedName>
        <fullName evidence="6">Leucine rich repeat</fullName>
    </submittedName>
</protein>
<keyword evidence="2" id="KW-0433">Leucine-rich repeat</keyword>
<dbReference type="GO" id="GO:0016020">
    <property type="term" value="C:membrane"/>
    <property type="evidence" value="ECO:0007669"/>
    <property type="project" value="UniProtKB-SubCell"/>
</dbReference>
<organism evidence="6 7">
    <name type="scientific">Seminavis robusta</name>
    <dbReference type="NCBI Taxonomy" id="568900"/>
    <lineage>
        <taxon>Eukaryota</taxon>
        <taxon>Sar</taxon>
        <taxon>Stramenopiles</taxon>
        <taxon>Ochrophyta</taxon>
        <taxon>Bacillariophyta</taxon>
        <taxon>Bacillariophyceae</taxon>
        <taxon>Bacillariophycidae</taxon>
        <taxon>Naviculales</taxon>
        <taxon>Naviculaceae</taxon>
        <taxon>Seminavis</taxon>
    </lineage>
</organism>
<proteinExistence type="predicted"/>
<dbReference type="EMBL" id="CAICTM010000909">
    <property type="protein sequence ID" value="CAB9518165.1"/>
    <property type="molecule type" value="Genomic_DNA"/>
</dbReference>
<keyword evidence="4" id="KW-0677">Repeat</keyword>
<dbReference type="Gene3D" id="3.80.10.10">
    <property type="entry name" value="Ribonuclease Inhibitor"/>
    <property type="match status" value="1"/>
</dbReference>